<evidence type="ECO:0000256" key="1">
    <source>
        <dbReference type="SAM" id="MobiDB-lite"/>
    </source>
</evidence>
<feature type="region of interest" description="Disordered" evidence="1">
    <location>
        <begin position="54"/>
        <end position="98"/>
    </location>
</feature>
<name>A0A2J6R414_HYAVF</name>
<feature type="region of interest" description="Disordered" evidence="1">
    <location>
        <begin position="19"/>
        <end position="40"/>
    </location>
</feature>
<dbReference type="OrthoDB" id="3533814at2759"/>
<dbReference type="PANTHER" id="PTHR34502:SF5">
    <property type="entry name" value="DUF6594 DOMAIN-CONTAINING PROTEIN"/>
    <property type="match status" value="1"/>
</dbReference>
<accession>A0A2J6R414</accession>
<feature type="transmembrane region" description="Helical" evidence="2">
    <location>
        <begin position="342"/>
        <end position="363"/>
    </location>
</feature>
<gene>
    <name evidence="4" type="ORF">L207DRAFT_168839</name>
</gene>
<proteinExistence type="predicted"/>
<keyword evidence="2" id="KW-0812">Transmembrane</keyword>
<protein>
    <recommendedName>
        <fullName evidence="3">DUF6594 domain-containing protein</fullName>
    </recommendedName>
</protein>
<evidence type="ECO:0000313" key="4">
    <source>
        <dbReference type="EMBL" id="PMD33267.1"/>
    </source>
</evidence>
<evidence type="ECO:0000256" key="2">
    <source>
        <dbReference type="SAM" id="Phobius"/>
    </source>
</evidence>
<dbReference type="Pfam" id="PF20237">
    <property type="entry name" value="DUF6594"/>
    <property type="match status" value="1"/>
</dbReference>
<dbReference type="Proteomes" id="UP000235786">
    <property type="component" value="Unassembled WGS sequence"/>
</dbReference>
<feature type="transmembrane region" description="Helical" evidence="2">
    <location>
        <begin position="369"/>
        <end position="388"/>
    </location>
</feature>
<reference evidence="4 5" key="1">
    <citation type="submission" date="2016-04" db="EMBL/GenBank/DDBJ databases">
        <title>A degradative enzymes factory behind the ericoid mycorrhizal symbiosis.</title>
        <authorList>
            <consortium name="DOE Joint Genome Institute"/>
            <person name="Martino E."/>
            <person name="Morin E."/>
            <person name="Grelet G."/>
            <person name="Kuo A."/>
            <person name="Kohler A."/>
            <person name="Daghino S."/>
            <person name="Barry K."/>
            <person name="Choi C."/>
            <person name="Cichocki N."/>
            <person name="Clum A."/>
            <person name="Copeland A."/>
            <person name="Hainaut M."/>
            <person name="Haridas S."/>
            <person name="Labutti K."/>
            <person name="Lindquist E."/>
            <person name="Lipzen A."/>
            <person name="Khouja H.-R."/>
            <person name="Murat C."/>
            <person name="Ohm R."/>
            <person name="Olson A."/>
            <person name="Spatafora J."/>
            <person name="Veneault-Fourrey C."/>
            <person name="Henrissat B."/>
            <person name="Grigoriev I."/>
            <person name="Martin F."/>
            <person name="Perotto S."/>
        </authorList>
    </citation>
    <scope>NUCLEOTIDE SEQUENCE [LARGE SCALE GENOMIC DNA]</scope>
    <source>
        <strain evidence="4 5">F</strain>
    </source>
</reference>
<dbReference type="InterPro" id="IPR046529">
    <property type="entry name" value="DUF6594"/>
</dbReference>
<keyword evidence="2" id="KW-0472">Membrane</keyword>
<sequence>MMAERTLRRAATAPLAACYNLTPPPEVYDPSQSRTDRPGVYRLHMERTINQVRNRYASSPNLGTAIDHHSSTESEEALTPTSNDDREEIQDQVPQPDALASDWRPLINTLLARHPVQATAEPSPDTNVEGYYSRVKNKKLEDFERGTAQLGHLLNSNDSFCIYRKYGDEAARVLLRKEIELCNLATKLDELNKTDAEGDLNWRLTTFEHDESWDPVQHKLLNDIEAKLNAYYDFLLKYTAVRALPGVPPRYHESVQNWVAGNAPLRRGEDTFLENRDDFITARWTPETKNIIEDLVERLATWSPGSRINSWLGKQEEKNKDQPDYPPVVHLSTHIFDIVSKFAAALLALGLVLTPVLILFLANLGRGKMAAVVGVFNVIYLFGAALVIELSTSEIFIYTVAYSAILVTLLSNFLQVNPGGGSPQ</sequence>
<dbReference type="EMBL" id="KZ613956">
    <property type="protein sequence ID" value="PMD33267.1"/>
    <property type="molecule type" value="Genomic_DNA"/>
</dbReference>
<evidence type="ECO:0000313" key="5">
    <source>
        <dbReference type="Proteomes" id="UP000235786"/>
    </source>
</evidence>
<evidence type="ECO:0000259" key="3">
    <source>
        <dbReference type="Pfam" id="PF20237"/>
    </source>
</evidence>
<keyword evidence="5" id="KW-1185">Reference proteome</keyword>
<dbReference type="AlphaFoldDB" id="A0A2J6R414"/>
<keyword evidence="2" id="KW-1133">Transmembrane helix</keyword>
<feature type="transmembrane region" description="Helical" evidence="2">
    <location>
        <begin position="395"/>
        <end position="414"/>
    </location>
</feature>
<feature type="domain" description="DUF6594" evidence="3">
    <location>
        <begin position="149"/>
        <end position="407"/>
    </location>
</feature>
<dbReference type="PANTHER" id="PTHR34502">
    <property type="entry name" value="DUF6594 DOMAIN-CONTAINING PROTEIN-RELATED"/>
    <property type="match status" value="1"/>
</dbReference>
<organism evidence="4 5">
    <name type="scientific">Hyaloscypha variabilis (strain UAMH 11265 / GT02V1 / F)</name>
    <name type="common">Meliniomyces variabilis</name>
    <dbReference type="NCBI Taxonomy" id="1149755"/>
    <lineage>
        <taxon>Eukaryota</taxon>
        <taxon>Fungi</taxon>
        <taxon>Dikarya</taxon>
        <taxon>Ascomycota</taxon>
        <taxon>Pezizomycotina</taxon>
        <taxon>Leotiomycetes</taxon>
        <taxon>Helotiales</taxon>
        <taxon>Hyaloscyphaceae</taxon>
        <taxon>Hyaloscypha</taxon>
        <taxon>Hyaloscypha variabilis</taxon>
    </lineage>
</organism>